<gene>
    <name evidence="1" type="ORF">SAMN05216249_12633</name>
</gene>
<proteinExistence type="predicted"/>
<dbReference type="STRING" id="1120918.SAMN05216249_12633"/>
<accession>A0A1I1AK03</accession>
<name>A0A1I1AK03_9FIRM</name>
<dbReference type="AlphaFoldDB" id="A0A1I1AK03"/>
<evidence type="ECO:0000313" key="2">
    <source>
        <dbReference type="Proteomes" id="UP000198838"/>
    </source>
</evidence>
<keyword evidence="2" id="KW-1185">Reference proteome</keyword>
<dbReference type="EMBL" id="FOJY01000026">
    <property type="protein sequence ID" value="SFB36828.1"/>
    <property type="molecule type" value="Genomic_DNA"/>
</dbReference>
<sequence>MNLYYELLQYPVFSMKEVNALYSSERTARAALGKLLKENMVLKIRNGLYTCVSGENGGPVANRFQVASAITPSSYVSHHTAFEYYGTVDQVFYEVYVGSETRFHDFEFDGYTYHYVKEQMKEGIVSPEFSGGVRVTDKERTIVDSIKDINLIAGLEEVLSCVVSVNSIDEAKMLNYLAGYDSAFLYQKTGFIFSEYQTELGISNDFIKICNNRSGNSKRYLTNGISEPGYSGEWKLVYPKNIKQMKNGGIEDAAI</sequence>
<dbReference type="OrthoDB" id="9814778at2"/>
<reference evidence="1 2" key="1">
    <citation type="submission" date="2016-10" db="EMBL/GenBank/DDBJ databases">
        <authorList>
            <person name="de Groot N.N."/>
        </authorList>
    </citation>
    <scope>NUCLEOTIDE SEQUENCE [LARGE SCALE GENOMIC DNA]</scope>
    <source>
        <strain evidence="1 2">DSM 5522</strain>
    </source>
</reference>
<dbReference type="Proteomes" id="UP000198838">
    <property type="component" value="Unassembled WGS sequence"/>
</dbReference>
<dbReference type="RefSeq" id="WP_092874639.1">
    <property type="nucleotide sequence ID" value="NZ_FOJY01000026.1"/>
</dbReference>
<organism evidence="1 2">
    <name type="scientific">Acetitomaculum ruminis DSM 5522</name>
    <dbReference type="NCBI Taxonomy" id="1120918"/>
    <lineage>
        <taxon>Bacteria</taxon>
        <taxon>Bacillati</taxon>
        <taxon>Bacillota</taxon>
        <taxon>Clostridia</taxon>
        <taxon>Lachnospirales</taxon>
        <taxon>Lachnospiraceae</taxon>
        <taxon>Acetitomaculum</taxon>
    </lineage>
</organism>
<protein>
    <submittedName>
        <fullName evidence="1">Transcriptional regulator, predicted component of viral defense system</fullName>
    </submittedName>
</protein>
<evidence type="ECO:0000313" key="1">
    <source>
        <dbReference type="EMBL" id="SFB36828.1"/>
    </source>
</evidence>